<keyword evidence="6" id="KW-1003">Cell membrane</keyword>
<dbReference type="GO" id="GO:0005886">
    <property type="term" value="C:plasma membrane"/>
    <property type="evidence" value="ECO:0007669"/>
    <property type="project" value="UniProtKB-SubCell"/>
</dbReference>
<feature type="transmembrane region" description="Helical" evidence="10">
    <location>
        <begin position="20"/>
        <end position="38"/>
    </location>
</feature>
<dbReference type="InterPro" id="IPR006419">
    <property type="entry name" value="NMN_transpt_PnuC"/>
</dbReference>
<dbReference type="PANTHER" id="PTHR36122">
    <property type="entry name" value="NICOTINAMIDE RIBOSIDE TRANSPORTER PNUC"/>
    <property type="match status" value="1"/>
</dbReference>
<gene>
    <name evidence="11" type="ORF">HDE69_004344</name>
</gene>
<feature type="transmembrane region" description="Helical" evidence="10">
    <location>
        <begin position="68"/>
        <end position="85"/>
    </location>
</feature>
<keyword evidence="5" id="KW-0813">Transport</keyword>
<feature type="transmembrane region" description="Helical" evidence="10">
    <location>
        <begin position="158"/>
        <end position="175"/>
    </location>
</feature>
<feature type="transmembrane region" description="Helical" evidence="10">
    <location>
        <begin position="133"/>
        <end position="151"/>
    </location>
</feature>
<dbReference type="NCBIfam" id="TIGR01528">
    <property type="entry name" value="NMN_trans_PnuC"/>
    <property type="match status" value="1"/>
</dbReference>
<comment type="caution">
    <text evidence="11">The sequence shown here is derived from an EMBL/GenBank/DDBJ whole genome shotgun (WGS) entry which is preliminary data.</text>
</comment>
<dbReference type="PANTHER" id="PTHR36122:SF2">
    <property type="entry name" value="NICOTINAMIDE RIBOSIDE TRANSPORTER PNUC"/>
    <property type="match status" value="1"/>
</dbReference>
<dbReference type="Pfam" id="PF04973">
    <property type="entry name" value="NMN_transporter"/>
    <property type="match status" value="1"/>
</dbReference>
<keyword evidence="9 10" id="KW-0472">Membrane</keyword>
<feature type="transmembrane region" description="Helical" evidence="10">
    <location>
        <begin position="106"/>
        <end position="127"/>
    </location>
</feature>
<evidence type="ECO:0000256" key="9">
    <source>
        <dbReference type="ARBA" id="ARBA00023136"/>
    </source>
</evidence>
<feature type="transmembrane region" description="Helical" evidence="10">
    <location>
        <begin position="181"/>
        <end position="198"/>
    </location>
</feature>
<evidence type="ECO:0000256" key="4">
    <source>
        <dbReference type="ARBA" id="ARBA00017522"/>
    </source>
</evidence>
<evidence type="ECO:0000256" key="8">
    <source>
        <dbReference type="ARBA" id="ARBA00022989"/>
    </source>
</evidence>
<evidence type="ECO:0000256" key="1">
    <source>
        <dbReference type="ARBA" id="ARBA00002672"/>
    </source>
</evidence>
<accession>A0A7W8YWW6</accession>
<organism evidence="11 12">
    <name type="scientific">Pedobacter cryoconitis</name>
    <dbReference type="NCBI Taxonomy" id="188932"/>
    <lineage>
        <taxon>Bacteria</taxon>
        <taxon>Pseudomonadati</taxon>
        <taxon>Bacteroidota</taxon>
        <taxon>Sphingobacteriia</taxon>
        <taxon>Sphingobacteriales</taxon>
        <taxon>Sphingobacteriaceae</taxon>
        <taxon>Pedobacter</taxon>
    </lineage>
</organism>
<keyword evidence="8 10" id="KW-1133">Transmembrane helix</keyword>
<evidence type="ECO:0000256" key="2">
    <source>
        <dbReference type="ARBA" id="ARBA00004651"/>
    </source>
</evidence>
<evidence type="ECO:0000256" key="7">
    <source>
        <dbReference type="ARBA" id="ARBA00022692"/>
    </source>
</evidence>
<evidence type="ECO:0000313" key="11">
    <source>
        <dbReference type="EMBL" id="MBB5623261.1"/>
    </source>
</evidence>
<comment type="function">
    <text evidence="1">Required for nicotinamide riboside transport across the inner membrane.</text>
</comment>
<proteinExistence type="inferred from homology"/>
<name>A0A7W8YWW6_9SPHI</name>
<dbReference type="AlphaFoldDB" id="A0A7W8YWW6"/>
<evidence type="ECO:0000256" key="5">
    <source>
        <dbReference type="ARBA" id="ARBA00022448"/>
    </source>
</evidence>
<protein>
    <recommendedName>
        <fullName evidence="4">Nicotinamide riboside transporter PnuC</fullName>
    </recommendedName>
</protein>
<dbReference type="Proteomes" id="UP000537718">
    <property type="component" value="Unassembled WGS sequence"/>
</dbReference>
<dbReference type="RefSeq" id="WP_183869371.1">
    <property type="nucleotide sequence ID" value="NZ_JACHCF010000011.1"/>
</dbReference>
<comment type="subcellular location">
    <subcellularLocation>
        <location evidence="2">Cell membrane</location>
        <topology evidence="2">Multi-pass membrane protein</topology>
    </subcellularLocation>
</comment>
<keyword evidence="7 10" id="KW-0812">Transmembrane</keyword>
<evidence type="ECO:0000256" key="10">
    <source>
        <dbReference type="SAM" id="Phobius"/>
    </source>
</evidence>
<comment type="similarity">
    <text evidence="3">Belongs to the nicotinamide ribonucleoside (NR) uptake permease (TC 4.B.1) family.</text>
</comment>
<dbReference type="EMBL" id="JACHCF010000011">
    <property type="protein sequence ID" value="MBB5623261.1"/>
    <property type="molecule type" value="Genomic_DNA"/>
</dbReference>
<sequence length="213" mass="24651">MVAILDVVRESIEHFFRITSWLEWCGVITGTLCVWLAAKNNILNWPLAIISVLIYIFIFFESKLYSDMGLQVYFLVTNAYGWYFWSKNRNNPESSRPVSVITTKEMALSALAVILLTILPGTLLHYFTKASYPFLDSFCTACSLVAQIFLARKVLQNWLIWIFVDIIYVGVYISKDLYATAIMYALYVYIAWVGYQGWKKSRLETEITLESHD</sequence>
<evidence type="ECO:0000256" key="3">
    <source>
        <dbReference type="ARBA" id="ARBA00006669"/>
    </source>
</evidence>
<evidence type="ECO:0000313" key="12">
    <source>
        <dbReference type="Proteomes" id="UP000537718"/>
    </source>
</evidence>
<feature type="transmembrane region" description="Helical" evidence="10">
    <location>
        <begin position="45"/>
        <end position="62"/>
    </location>
</feature>
<reference evidence="11 12" key="1">
    <citation type="submission" date="2020-08" db="EMBL/GenBank/DDBJ databases">
        <title>Genomic Encyclopedia of Type Strains, Phase IV (KMG-V): Genome sequencing to study the core and pangenomes of soil and plant-associated prokaryotes.</title>
        <authorList>
            <person name="Whitman W."/>
        </authorList>
    </citation>
    <scope>NUCLEOTIDE SEQUENCE [LARGE SCALE GENOMIC DNA]</scope>
    <source>
        <strain evidence="11 12">MP7CTX6</strain>
    </source>
</reference>
<dbReference type="GO" id="GO:0034257">
    <property type="term" value="F:nicotinamide riboside transmembrane transporter activity"/>
    <property type="evidence" value="ECO:0007669"/>
    <property type="project" value="InterPro"/>
</dbReference>
<evidence type="ECO:0000256" key="6">
    <source>
        <dbReference type="ARBA" id="ARBA00022475"/>
    </source>
</evidence>